<evidence type="ECO:0000313" key="24">
    <source>
        <dbReference type="Ensembl" id="ENSBGRP00000038423.1"/>
    </source>
</evidence>
<accession>A0A8C0AJG6</accession>
<evidence type="ECO:0000256" key="1">
    <source>
        <dbReference type="ARBA" id="ARBA00001946"/>
    </source>
</evidence>
<dbReference type="GO" id="GO:0042262">
    <property type="term" value="P:DNA protection"/>
    <property type="evidence" value="ECO:0007669"/>
    <property type="project" value="InterPro"/>
</dbReference>
<organism evidence="24 25">
    <name type="scientific">Bos mutus grunniens</name>
    <name type="common">Wild yak</name>
    <name type="synonym">Bos grunniens</name>
    <dbReference type="NCBI Taxonomy" id="30521"/>
    <lineage>
        <taxon>Eukaryota</taxon>
        <taxon>Metazoa</taxon>
        <taxon>Chordata</taxon>
        <taxon>Craniata</taxon>
        <taxon>Vertebrata</taxon>
        <taxon>Euteleostomi</taxon>
        <taxon>Mammalia</taxon>
        <taxon>Eutheria</taxon>
        <taxon>Laurasiatheria</taxon>
        <taxon>Artiodactyla</taxon>
        <taxon>Ruminantia</taxon>
        <taxon>Pecora</taxon>
        <taxon>Bovidae</taxon>
        <taxon>Bovinae</taxon>
        <taxon>Bos</taxon>
    </lineage>
</organism>
<protein>
    <recommendedName>
        <fullName evidence="12">Oxidized purine nucleoside triphosphate hydrolase</fullName>
        <ecNumber evidence="11">3.6.1.56</ecNumber>
    </recommendedName>
    <alternativeName>
        <fullName evidence="16">2-hydroxy-dATP diphosphatase</fullName>
    </alternativeName>
    <alternativeName>
        <fullName evidence="15">7,8-dihydro-8-oxoguanine triphosphatase</fullName>
    </alternativeName>
    <alternativeName>
        <fullName evidence="14">8-oxo-dGTPase</fullName>
    </alternativeName>
    <alternativeName>
        <fullName evidence="17">Methylated purine nucleoside triphosphate hydrolase</fullName>
    </alternativeName>
    <alternativeName>
        <fullName evidence="13">Nucleoside diphosphate-linked moiety X motif 1</fullName>
    </alternativeName>
</protein>
<evidence type="ECO:0000256" key="4">
    <source>
        <dbReference type="ARBA" id="ARBA00022723"/>
    </source>
</evidence>
<evidence type="ECO:0000256" key="16">
    <source>
        <dbReference type="ARBA" id="ARBA00031927"/>
    </source>
</evidence>
<evidence type="ECO:0000256" key="12">
    <source>
        <dbReference type="ARBA" id="ARBA00026218"/>
    </source>
</evidence>
<feature type="region of interest" description="Disordered" evidence="22">
    <location>
        <begin position="132"/>
        <end position="164"/>
    </location>
</feature>
<reference evidence="24" key="2">
    <citation type="submission" date="2025-08" db="UniProtKB">
        <authorList>
            <consortium name="Ensembl"/>
        </authorList>
    </citation>
    <scope>IDENTIFICATION</scope>
</reference>
<comment type="cofactor">
    <cofactor evidence="1">
        <name>Mg(2+)</name>
        <dbReference type="ChEBI" id="CHEBI:18420"/>
    </cofactor>
</comment>
<dbReference type="InterPro" id="IPR000086">
    <property type="entry name" value="NUDIX_hydrolase_dom"/>
</dbReference>
<feature type="region of interest" description="Disordered" evidence="22">
    <location>
        <begin position="1"/>
        <end position="71"/>
    </location>
</feature>
<dbReference type="Proteomes" id="UP000694520">
    <property type="component" value="Chromosome 26"/>
</dbReference>
<evidence type="ECO:0000256" key="2">
    <source>
        <dbReference type="ARBA" id="ARBA00005582"/>
    </source>
</evidence>
<dbReference type="InterPro" id="IPR003563">
    <property type="entry name" value="8ODP"/>
</dbReference>
<evidence type="ECO:0000256" key="21">
    <source>
        <dbReference type="ARBA" id="ARBA00053094"/>
    </source>
</evidence>
<dbReference type="InterPro" id="IPR015797">
    <property type="entry name" value="NUDIX_hydrolase-like_dom_sf"/>
</dbReference>
<comment type="catalytic activity">
    <reaction evidence="8">
        <text>2-oxo-dATP + H2O = 2-oxo-dAMP + diphosphate + H(+)</text>
        <dbReference type="Rhea" id="RHEA:31583"/>
        <dbReference type="ChEBI" id="CHEBI:15377"/>
        <dbReference type="ChEBI" id="CHEBI:15378"/>
        <dbReference type="ChEBI" id="CHEBI:33019"/>
        <dbReference type="ChEBI" id="CHEBI:63212"/>
        <dbReference type="ChEBI" id="CHEBI:77897"/>
        <dbReference type="EC" id="3.6.1.56"/>
    </reaction>
    <physiologicalReaction direction="left-to-right" evidence="8">
        <dbReference type="Rhea" id="RHEA:31584"/>
    </physiologicalReaction>
</comment>
<sequence>MGPPSGHSASRTHAVGAPLIPTERQPPRPPTSHLSRLTTHPAMDADPLRHSPPGTGLTSGQRPRPGSGAWVRKRAQCPGLGESGIESTEPKGTMCASRLYTLVLVLQPQRVLLGMKKRGFGAGRWNGFGGKVHEGETIEDGAKRSGVGRERGPEEDDPKSIPRDQVQRRLESWLVSAGGQGCLPSSGKEARGACGLMRSSEQGRPERDLLGRELQEESGLTVDALHKVGQITFEFVGDPELMDVHVFCTDRVQGTPVESDEMRPQWFRLDQIPFGDMWPDDSYWFPLLLQRKKFRGYFRFQGQDTILDYTLHEVDAV</sequence>
<name>A0A8C0AJG6_BOSMU</name>
<evidence type="ECO:0000256" key="11">
    <source>
        <dbReference type="ARBA" id="ARBA00026103"/>
    </source>
</evidence>
<evidence type="ECO:0000256" key="17">
    <source>
        <dbReference type="ARBA" id="ARBA00032071"/>
    </source>
</evidence>
<dbReference type="GO" id="GO:0046872">
    <property type="term" value="F:metal ion binding"/>
    <property type="evidence" value="ECO:0007669"/>
    <property type="project" value="UniProtKB-KW"/>
</dbReference>
<comment type="catalytic activity">
    <reaction evidence="7">
        <text>8-oxo-dATP + H2O = 8-oxo-dAMP + diphosphate + H(+)</text>
        <dbReference type="Rhea" id="RHEA:65396"/>
        <dbReference type="ChEBI" id="CHEBI:15377"/>
        <dbReference type="ChEBI" id="CHEBI:15378"/>
        <dbReference type="ChEBI" id="CHEBI:33019"/>
        <dbReference type="ChEBI" id="CHEBI:71361"/>
        <dbReference type="ChEBI" id="CHEBI:172871"/>
    </reaction>
    <physiologicalReaction direction="left-to-right" evidence="7">
        <dbReference type="Rhea" id="RHEA:65397"/>
    </physiologicalReaction>
</comment>
<evidence type="ECO:0000256" key="18">
    <source>
        <dbReference type="ARBA" id="ARBA00048002"/>
    </source>
</evidence>
<reference evidence="24" key="3">
    <citation type="submission" date="2025-09" db="UniProtKB">
        <authorList>
            <consortium name="Ensembl"/>
        </authorList>
    </citation>
    <scope>IDENTIFICATION</scope>
</reference>
<evidence type="ECO:0000256" key="14">
    <source>
        <dbReference type="ARBA" id="ARBA00030634"/>
    </source>
</evidence>
<dbReference type="PROSITE" id="PS51462">
    <property type="entry name" value="NUDIX"/>
    <property type="match status" value="1"/>
</dbReference>
<evidence type="ECO:0000256" key="22">
    <source>
        <dbReference type="SAM" id="MobiDB-lite"/>
    </source>
</evidence>
<evidence type="ECO:0000256" key="20">
    <source>
        <dbReference type="ARBA" id="ARBA00049032"/>
    </source>
</evidence>
<dbReference type="PRINTS" id="PR01403">
    <property type="entry name" value="8OXTPHPHTASE"/>
</dbReference>
<evidence type="ECO:0000256" key="13">
    <source>
        <dbReference type="ARBA" id="ARBA00029673"/>
    </source>
</evidence>
<comment type="catalytic activity">
    <reaction evidence="10">
        <text>2-oxo-ATP + H2O = 2-oxo-AMP + diphosphate + H(+)</text>
        <dbReference type="Rhea" id="RHEA:67392"/>
        <dbReference type="ChEBI" id="CHEBI:15377"/>
        <dbReference type="ChEBI" id="CHEBI:15378"/>
        <dbReference type="ChEBI" id="CHEBI:33019"/>
        <dbReference type="ChEBI" id="CHEBI:71395"/>
        <dbReference type="ChEBI" id="CHEBI:172878"/>
    </reaction>
    <physiologicalReaction direction="left-to-right" evidence="10">
        <dbReference type="Rhea" id="RHEA:67393"/>
    </physiologicalReaction>
</comment>
<evidence type="ECO:0000256" key="6">
    <source>
        <dbReference type="ARBA" id="ARBA00022842"/>
    </source>
</evidence>
<evidence type="ECO:0000259" key="23">
    <source>
        <dbReference type="PROSITE" id="PS51462"/>
    </source>
</evidence>
<evidence type="ECO:0000313" key="25">
    <source>
        <dbReference type="Proteomes" id="UP000694520"/>
    </source>
</evidence>
<dbReference type="SUPFAM" id="SSF55811">
    <property type="entry name" value="Nudix"/>
    <property type="match status" value="2"/>
</dbReference>
<dbReference type="GO" id="GO:0005737">
    <property type="term" value="C:cytoplasm"/>
    <property type="evidence" value="ECO:0007669"/>
    <property type="project" value="TreeGrafter"/>
</dbReference>
<comment type="subunit">
    <text evidence="3">Monomer.</text>
</comment>
<keyword evidence="4" id="KW-0479">Metal-binding</keyword>
<dbReference type="GeneTree" id="ENSGT00390000000341"/>
<comment type="catalytic activity">
    <reaction evidence="18">
        <text>N(6)-methyl-ATP + H2O = N(6)-methyl-AMP + diphosphate + H(+)</text>
        <dbReference type="Rhea" id="RHEA:67608"/>
        <dbReference type="ChEBI" id="CHEBI:15377"/>
        <dbReference type="ChEBI" id="CHEBI:15378"/>
        <dbReference type="ChEBI" id="CHEBI:33019"/>
        <dbReference type="ChEBI" id="CHEBI:144842"/>
        <dbReference type="ChEBI" id="CHEBI:172873"/>
    </reaction>
    <physiologicalReaction direction="left-to-right" evidence="18">
        <dbReference type="Rhea" id="RHEA:67609"/>
    </physiologicalReaction>
</comment>
<evidence type="ECO:0000256" key="15">
    <source>
        <dbReference type="ARBA" id="ARBA00030682"/>
    </source>
</evidence>
<dbReference type="Ensembl" id="ENSBGRT00000044539.1">
    <property type="protein sequence ID" value="ENSBGRP00000038423.1"/>
    <property type="gene ID" value="ENSBGRG00000024138.1"/>
</dbReference>
<reference evidence="24" key="1">
    <citation type="submission" date="2019-05" db="EMBL/GenBank/DDBJ databases">
        <authorList>
            <person name="Zhang S."/>
            <person name="Liu J."/>
        </authorList>
    </citation>
    <scope>NUCLEOTIDE SEQUENCE [LARGE SCALE GENOMIC DNA]</scope>
</reference>
<evidence type="ECO:0000256" key="3">
    <source>
        <dbReference type="ARBA" id="ARBA00011245"/>
    </source>
</evidence>
<evidence type="ECO:0000256" key="10">
    <source>
        <dbReference type="ARBA" id="ARBA00024596"/>
    </source>
</evidence>
<keyword evidence="5" id="KW-0378">Hydrolase</keyword>
<dbReference type="Gene3D" id="3.90.79.10">
    <property type="entry name" value="Nucleoside Triphosphate Pyrophosphohydrolase"/>
    <property type="match status" value="2"/>
</dbReference>
<evidence type="ECO:0000256" key="19">
    <source>
        <dbReference type="ARBA" id="ARBA00048894"/>
    </source>
</evidence>
<dbReference type="GO" id="GO:0008828">
    <property type="term" value="F:dATP diphosphatase activity"/>
    <property type="evidence" value="ECO:0007669"/>
    <property type="project" value="UniProtKB-EC"/>
</dbReference>
<comment type="catalytic activity">
    <reaction evidence="20">
        <text>N(6)-methyl-dATP + H2O = N(6)-methyl-dAMP + diphosphate + H(+)</text>
        <dbReference type="Rhea" id="RHEA:67604"/>
        <dbReference type="ChEBI" id="CHEBI:15377"/>
        <dbReference type="ChEBI" id="CHEBI:15378"/>
        <dbReference type="ChEBI" id="CHEBI:33019"/>
        <dbReference type="ChEBI" id="CHEBI:169976"/>
        <dbReference type="ChEBI" id="CHEBI:172872"/>
    </reaction>
    <physiologicalReaction direction="left-to-right" evidence="20">
        <dbReference type="Rhea" id="RHEA:67605"/>
    </physiologicalReaction>
</comment>
<keyword evidence="6" id="KW-0460">Magnesium</keyword>
<comment type="function">
    <text evidence="21">Oxidized purine nucleoside triphosphate hydrolase which is a prominent sanitizer of the oxidized nucleotide pool. Catalyzes the hydrolysis of 2-oxo-dATP (2-hydroxy-dATP) into 2-oxo-dAMP. Also has a significant hydrolase activity toward 2-oxo-ATP, 8-oxo-dGTP and 8-oxo-dATP. Through the hydrolysis of oxidized purine nucleoside triphosphates, prevents their incorporation into DNA and the subsequent transversions A:T to C:G and G:C to T:A. Also catalyzes the hydrolysis of methylated purine nucleoside triphosphate preventing their integration into DNA. Through this antimutagenic activity protects cells from oxidative stress.</text>
</comment>
<evidence type="ECO:0000256" key="9">
    <source>
        <dbReference type="ARBA" id="ARBA00024486"/>
    </source>
</evidence>
<dbReference type="EC" id="3.6.1.56" evidence="11"/>
<dbReference type="PANTHER" id="PTHR43758">
    <property type="entry name" value="7,8-DIHYDRO-8-OXOGUANINE TRIPHOSPHATASE"/>
    <property type="match status" value="1"/>
</dbReference>
<comment type="catalytic activity">
    <reaction evidence="9">
        <text>8-oxo-dGTP + H2O = 8-oxo-dGMP + diphosphate + H(+)</text>
        <dbReference type="Rhea" id="RHEA:31575"/>
        <dbReference type="ChEBI" id="CHEBI:15377"/>
        <dbReference type="ChEBI" id="CHEBI:15378"/>
        <dbReference type="ChEBI" id="CHEBI:33019"/>
        <dbReference type="ChEBI" id="CHEBI:63224"/>
        <dbReference type="ChEBI" id="CHEBI:77896"/>
    </reaction>
    <physiologicalReaction direction="left-to-right" evidence="9">
        <dbReference type="Rhea" id="RHEA:31576"/>
    </physiologicalReaction>
</comment>
<comment type="similarity">
    <text evidence="2">Belongs to the Nudix hydrolase family.</text>
</comment>
<proteinExistence type="inferred from homology"/>
<keyword evidence="25" id="KW-1185">Reference proteome</keyword>
<dbReference type="PANTHER" id="PTHR43758:SF2">
    <property type="entry name" value="OXIDIZED PURINE NUCLEOSIDE TRIPHOSPHATE HYDROLASE"/>
    <property type="match status" value="1"/>
</dbReference>
<feature type="domain" description="Nudix hydrolase" evidence="23">
    <location>
        <begin position="96"/>
        <end position="293"/>
    </location>
</feature>
<evidence type="ECO:0000256" key="8">
    <source>
        <dbReference type="ARBA" id="ARBA00024459"/>
    </source>
</evidence>
<comment type="catalytic activity">
    <reaction evidence="19">
        <text>O(6)-methyl-dGTP + H2O = O(6)-methyl-dGMP + diphosphate + H(+)</text>
        <dbReference type="Rhea" id="RHEA:67600"/>
        <dbReference type="ChEBI" id="CHEBI:15377"/>
        <dbReference type="ChEBI" id="CHEBI:15378"/>
        <dbReference type="ChEBI" id="CHEBI:33019"/>
        <dbReference type="ChEBI" id="CHEBI:169974"/>
        <dbReference type="ChEBI" id="CHEBI:169975"/>
    </reaction>
    <physiologicalReaction direction="left-to-right" evidence="19">
        <dbReference type="Rhea" id="RHEA:67601"/>
    </physiologicalReaction>
</comment>
<dbReference type="CDD" id="cd03427">
    <property type="entry name" value="NUDIX_MTH1_Nudt1"/>
    <property type="match status" value="1"/>
</dbReference>
<evidence type="ECO:0000256" key="7">
    <source>
        <dbReference type="ARBA" id="ARBA00024448"/>
    </source>
</evidence>
<dbReference type="AlphaFoldDB" id="A0A8C0AJG6"/>
<evidence type="ECO:0000256" key="5">
    <source>
        <dbReference type="ARBA" id="ARBA00022801"/>
    </source>
</evidence>
<dbReference type="GO" id="GO:0008413">
    <property type="term" value="F:8-oxo-7,8-dihydroguanosine triphosphate pyrophosphatase activity"/>
    <property type="evidence" value="ECO:0007669"/>
    <property type="project" value="InterPro"/>
</dbReference>